<gene>
    <name evidence="3" type="ORF">PPACK8108_LOCUS24709</name>
</gene>
<evidence type="ECO:0000256" key="2">
    <source>
        <dbReference type="SAM" id="Phobius"/>
    </source>
</evidence>
<keyword evidence="2" id="KW-0472">Membrane</keyword>
<feature type="transmembrane region" description="Helical" evidence="2">
    <location>
        <begin position="94"/>
        <end position="117"/>
    </location>
</feature>
<name>A0AAV0BR63_PHAPC</name>
<evidence type="ECO:0000313" key="4">
    <source>
        <dbReference type="Proteomes" id="UP001153365"/>
    </source>
</evidence>
<keyword evidence="2" id="KW-1133">Transmembrane helix</keyword>
<keyword evidence="4" id="KW-1185">Reference proteome</keyword>
<comment type="caution">
    <text evidence="3">The sequence shown here is derived from an EMBL/GenBank/DDBJ whole genome shotgun (WGS) entry which is preliminary data.</text>
</comment>
<protein>
    <submittedName>
        <fullName evidence="3">Uncharacterized protein</fullName>
    </submittedName>
</protein>
<sequence>MDNSNLDGTDKKPFPTEEEPLIPQPSSSTAPAPVPNPDRPRTVRHHRRTLSGRSIRGGHIQFGPSFRPNIYPAVHDPFSRQSKRAADRRARSRFFKALITGIGLWLVLGLVLGWTGLRRSDWGQDNNRLDYGAKPSVPRSEGHPVTCAKFSSPRSVKVSNTRMPGDTKKSWAHFDFPLPDGQSFFIHGQGSFAKGHIYLDTTPSDSVKIEVEALYNDDALIDLMTVCQVEADSTVNSKAVGDESFSRFSKGRKIGLGFYTPSPEVGPYPNSDLEFRVRVQLPSYLKSMFDFEVRGELFAVQARDLSAIAIDQFDVESTVASISIEKISSPSVRIRTHNGQIEGFFNISKSLSLTTVNGAITSRVALFPPTKHDRELPDLPPYKYNGSQSAAAVHFNDVLSKYPSATSVHVTTINGAASVDYVEHPLDMKLFSYVDSTNGRAHVKHSPKYEGDFEVETTWGSIDIRGPESNRDPSGNGRSRYKVISTDRDELGYRQVAGSIWWGKDKNLKGKPEQGDTVVKTTLGSAQIIFK</sequence>
<accession>A0AAV0BR63</accession>
<dbReference type="Proteomes" id="UP001153365">
    <property type="component" value="Unassembled WGS sequence"/>
</dbReference>
<dbReference type="EMBL" id="CALTRL010006101">
    <property type="protein sequence ID" value="CAH7689596.1"/>
    <property type="molecule type" value="Genomic_DNA"/>
</dbReference>
<proteinExistence type="predicted"/>
<reference evidence="3" key="1">
    <citation type="submission" date="2022-06" db="EMBL/GenBank/DDBJ databases">
        <authorList>
            <consortium name="SYNGENTA / RWTH Aachen University"/>
        </authorList>
    </citation>
    <scope>NUCLEOTIDE SEQUENCE</scope>
</reference>
<keyword evidence="2" id="KW-0812">Transmembrane</keyword>
<evidence type="ECO:0000256" key="1">
    <source>
        <dbReference type="SAM" id="MobiDB-lite"/>
    </source>
</evidence>
<dbReference type="AlphaFoldDB" id="A0AAV0BR63"/>
<evidence type="ECO:0000313" key="3">
    <source>
        <dbReference type="EMBL" id="CAH7689596.1"/>
    </source>
</evidence>
<organism evidence="3 4">
    <name type="scientific">Phakopsora pachyrhizi</name>
    <name type="common">Asian soybean rust disease fungus</name>
    <dbReference type="NCBI Taxonomy" id="170000"/>
    <lineage>
        <taxon>Eukaryota</taxon>
        <taxon>Fungi</taxon>
        <taxon>Dikarya</taxon>
        <taxon>Basidiomycota</taxon>
        <taxon>Pucciniomycotina</taxon>
        <taxon>Pucciniomycetes</taxon>
        <taxon>Pucciniales</taxon>
        <taxon>Phakopsoraceae</taxon>
        <taxon>Phakopsora</taxon>
    </lineage>
</organism>
<feature type="region of interest" description="Disordered" evidence="1">
    <location>
        <begin position="1"/>
        <end position="61"/>
    </location>
</feature>